<reference evidence="3 4" key="1">
    <citation type="submission" date="2019-08" db="EMBL/GenBank/DDBJ databases">
        <title>Bacillus genomes from the desert of Cuatro Cienegas, Coahuila.</title>
        <authorList>
            <person name="Olmedo-Alvarez G."/>
        </authorList>
    </citation>
    <scope>NUCLEOTIDE SEQUENCE [LARGE SCALE GENOMIC DNA]</scope>
    <source>
        <strain evidence="3 4">CH446_14T</strain>
    </source>
</reference>
<dbReference type="AlphaFoldDB" id="A0A5D4RML7"/>
<feature type="domain" description="LysM" evidence="2">
    <location>
        <begin position="29"/>
        <end position="72"/>
    </location>
</feature>
<dbReference type="SUPFAM" id="SSF54106">
    <property type="entry name" value="LysM domain"/>
    <property type="match status" value="2"/>
</dbReference>
<evidence type="ECO:0000256" key="1">
    <source>
        <dbReference type="SAM" id="SignalP"/>
    </source>
</evidence>
<accession>A0A5D4RML7</accession>
<gene>
    <name evidence="3" type="ORF">FZD51_01130</name>
</gene>
<sequence>MGKVKKLAASALVALGILTFSQGTASAEEFYTIKKGDTLYSIARQYGSTVGQLKHLNKLKSDLIYAGSRLEVPGKITVKKGDTLWGIGQKYGLSVAELKKINGLRSDLILIGQKLSVNIGSIASYDAEKVKLSVSAKKGYTFHAEEPRRFLLEYGKNSRYFARVEVLDGKSVIGEVKKNSLDYLRTIGKPEEMKSVQLPFYSDSMMVLHAHNKTDQANIIVKKVDGKLLRFTIHYVNQEESEEVYRTMISILGSMKAN</sequence>
<dbReference type="GO" id="GO:0008932">
    <property type="term" value="F:lytic endotransglycosylase activity"/>
    <property type="evidence" value="ECO:0007669"/>
    <property type="project" value="TreeGrafter"/>
</dbReference>
<dbReference type="PANTHER" id="PTHR33734:SF22">
    <property type="entry name" value="MEMBRANE-BOUND LYTIC MUREIN TRANSGLYCOSYLASE D"/>
    <property type="match status" value="1"/>
</dbReference>
<dbReference type="PANTHER" id="PTHR33734">
    <property type="entry name" value="LYSM DOMAIN-CONTAINING GPI-ANCHORED PROTEIN 2"/>
    <property type="match status" value="1"/>
</dbReference>
<name>A0A5D4RML7_9BACI</name>
<dbReference type="CDD" id="cd00118">
    <property type="entry name" value="LysM"/>
    <property type="match status" value="2"/>
</dbReference>
<proteinExistence type="predicted"/>
<feature type="domain" description="LysM" evidence="2">
    <location>
        <begin position="74"/>
        <end position="117"/>
    </location>
</feature>
<keyword evidence="1" id="KW-0732">Signal</keyword>
<dbReference type="RefSeq" id="WP_148973059.1">
    <property type="nucleotide sequence ID" value="NZ_JBNIKT010000008.1"/>
</dbReference>
<feature type="signal peptide" evidence="1">
    <location>
        <begin position="1"/>
        <end position="27"/>
    </location>
</feature>
<dbReference type="SMART" id="SM00257">
    <property type="entry name" value="LysM"/>
    <property type="match status" value="2"/>
</dbReference>
<organism evidence="3 4">
    <name type="scientific">Bacillus infantis</name>
    <dbReference type="NCBI Taxonomy" id="324767"/>
    <lineage>
        <taxon>Bacteria</taxon>
        <taxon>Bacillati</taxon>
        <taxon>Bacillota</taxon>
        <taxon>Bacilli</taxon>
        <taxon>Bacillales</taxon>
        <taxon>Bacillaceae</taxon>
        <taxon>Bacillus</taxon>
    </lineage>
</organism>
<dbReference type="EMBL" id="VTER01000001">
    <property type="protein sequence ID" value="TYS52079.1"/>
    <property type="molecule type" value="Genomic_DNA"/>
</dbReference>
<dbReference type="Pfam" id="PF01476">
    <property type="entry name" value="LysM"/>
    <property type="match status" value="2"/>
</dbReference>
<evidence type="ECO:0000313" key="3">
    <source>
        <dbReference type="EMBL" id="TYS52079.1"/>
    </source>
</evidence>
<evidence type="ECO:0000313" key="4">
    <source>
        <dbReference type="Proteomes" id="UP000322139"/>
    </source>
</evidence>
<dbReference type="Proteomes" id="UP000322139">
    <property type="component" value="Unassembled WGS sequence"/>
</dbReference>
<feature type="chain" id="PRO_5022842342" evidence="1">
    <location>
        <begin position="28"/>
        <end position="258"/>
    </location>
</feature>
<evidence type="ECO:0000259" key="2">
    <source>
        <dbReference type="PROSITE" id="PS51782"/>
    </source>
</evidence>
<dbReference type="InterPro" id="IPR036779">
    <property type="entry name" value="LysM_dom_sf"/>
</dbReference>
<comment type="caution">
    <text evidence="3">The sequence shown here is derived from an EMBL/GenBank/DDBJ whole genome shotgun (WGS) entry which is preliminary data.</text>
</comment>
<protein>
    <submittedName>
        <fullName evidence="3">LysM peptidoglycan-binding domain-containing protein</fullName>
    </submittedName>
</protein>
<dbReference type="PROSITE" id="PS51782">
    <property type="entry name" value="LYSM"/>
    <property type="match status" value="2"/>
</dbReference>
<dbReference type="Gene3D" id="3.10.350.10">
    <property type="entry name" value="LysM domain"/>
    <property type="match status" value="2"/>
</dbReference>
<dbReference type="InterPro" id="IPR018392">
    <property type="entry name" value="LysM"/>
</dbReference>